<proteinExistence type="predicted"/>
<keyword evidence="2" id="KW-1185">Reference proteome</keyword>
<dbReference type="InterPro" id="IPR029063">
    <property type="entry name" value="SAM-dependent_MTases_sf"/>
</dbReference>
<dbReference type="AlphaFoldDB" id="A0AAD5TRR7"/>
<dbReference type="Proteomes" id="UP001212152">
    <property type="component" value="Unassembled WGS sequence"/>
</dbReference>
<dbReference type="CDD" id="cd02440">
    <property type="entry name" value="AdoMet_MTases"/>
    <property type="match status" value="1"/>
</dbReference>
<dbReference type="Pfam" id="PF10294">
    <property type="entry name" value="Methyltransf_16"/>
    <property type="match status" value="1"/>
</dbReference>
<protein>
    <submittedName>
        <fullName evidence="1">Uncharacterized protein</fullName>
    </submittedName>
</protein>
<organism evidence="1 2">
    <name type="scientific">Geranomyces variabilis</name>
    <dbReference type="NCBI Taxonomy" id="109894"/>
    <lineage>
        <taxon>Eukaryota</taxon>
        <taxon>Fungi</taxon>
        <taxon>Fungi incertae sedis</taxon>
        <taxon>Chytridiomycota</taxon>
        <taxon>Chytridiomycota incertae sedis</taxon>
        <taxon>Chytridiomycetes</taxon>
        <taxon>Spizellomycetales</taxon>
        <taxon>Powellomycetaceae</taxon>
        <taxon>Geranomyces</taxon>
    </lineage>
</organism>
<dbReference type="SUPFAM" id="SSF53335">
    <property type="entry name" value="S-adenosyl-L-methionine-dependent methyltransferases"/>
    <property type="match status" value="1"/>
</dbReference>
<dbReference type="PANTHER" id="PTHR14614">
    <property type="entry name" value="HEPATOCELLULAR CARCINOMA-ASSOCIATED ANTIGEN"/>
    <property type="match status" value="1"/>
</dbReference>
<name>A0AAD5TRR7_9FUNG</name>
<reference evidence="1" key="1">
    <citation type="submission" date="2020-05" db="EMBL/GenBank/DDBJ databases">
        <title>Phylogenomic resolution of chytrid fungi.</title>
        <authorList>
            <person name="Stajich J.E."/>
            <person name="Amses K."/>
            <person name="Simmons R."/>
            <person name="Seto K."/>
            <person name="Myers J."/>
            <person name="Bonds A."/>
            <person name="Quandt C.A."/>
            <person name="Barry K."/>
            <person name="Liu P."/>
            <person name="Grigoriev I."/>
            <person name="Longcore J.E."/>
            <person name="James T.Y."/>
        </authorList>
    </citation>
    <scope>NUCLEOTIDE SEQUENCE</scope>
    <source>
        <strain evidence="1">JEL0379</strain>
    </source>
</reference>
<gene>
    <name evidence="1" type="ORF">HDU87_001975</name>
</gene>
<dbReference type="EMBL" id="JADGJQ010000016">
    <property type="protein sequence ID" value="KAJ3180466.1"/>
    <property type="molecule type" value="Genomic_DNA"/>
</dbReference>
<dbReference type="Gene3D" id="3.40.50.150">
    <property type="entry name" value="Vaccinia Virus protein VP39"/>
    <property type="match status" value="1"/>
</dbReference>
<dbReference type="InterPro" id="IPR019410">
    <property type="entry name" value="Methyltransf_16"/>
</dbReference>
<evidence type="ECO:0000313" key="1">
    <source>
        <dbReference type="EMBL" id="KAJ3180466.1"/>
    </source>
</evidence>
<sequence length="337" mass="36638">MPILPRLALRSPSDVAPYLSVLAQVRSRLEFESAAASNEPVADRELKITGARKWLFRRMEELEALGDDGESALEETGTVLGMLMGDGAAAGGGRGLEEAESGDCRGLDAPDSGVESWAFSKITVRITEPTASKTGDDLEIGRQIWTAGVVLARILDAGLYLPITHSDHVLELGCGTGLTAIVAASVLPTQTRITATDFHEKILTTGRTNAAANQVNRVRFATLDWNNIPSGNLTHGVDCIIAADVVYDAFHAVLLPEVVRAIFLQSGVARGHVCIVNRIRDQFLDHVRDFEANIHAAGFKGGWTWADDLLADKWRGERRRYRVYQFIWDCGAAARMG</sequence>
<accession>A0AAD5TRR7</accession>
<evidence type="ECO:0000313" key="2">
    <source>
        <dbReference type="Proteomes" id="UP001212152"/>
    </source>
</evidence>
<comment type="caution">
    <text evidence="1">The sequence shown here is derived from an EMBL/GenBank/DDBJ whole genome shotgun (WGS) entry which is preliminary data.</text>
</comment>